<feature type="signal peptide" evidence="1">
    <location>
        <begin position="1"/>
        <end position="19"/>
    </location>
</feature>
<dbReference type="SMART" id="SM01324">
    <property type="entry name" value="YARHG"/>
    <property type="match status" value="1"/>
</dbReference>
<reference evidence="3 4" key="1">
    <citation type="submission" date="2014-07" db="EMBL/GenBank/DDBJ databases">
        <title>Epilithonimonas lactis LMG 22401 Genome.</title>
        <authorList>
            <person name="Pipes S.E."/>
            <person name="Stropko S.J."/>
        </authorList>
    </citation>
    <scope>NUCLEOTIDE SEQUENCE [LARGE SCALE GENOMIC DNA]</scope>
    <source>
        <strain evidence="3 4">LMG 24401</strain>
    </source>
</reference>
<dbReference type="Proteomes" id="UP000028623">
    <property type="component" value="Unassembled WGS sequence"/>
</dbReference>
<dbReference type="AlphaFoldDB" id="A0A085BHU6"/>
<dbReference type="Pfam" id="PF13308">
    <property type="entry name" value="YARHG"/>
    <property type="match status" value="1"/>
</dbReference>
<protein>
    <recommendedName>
        <fullName evidence="2">YARHG domain-containing protein</fullName>
    </recommendedName>
</protein>
<feature type="domain" description="YARHG" evidence="2">
    <location>
        <begin position="280"/>
        <end position="359"/>
    </location>
</feature>
<dbReference type="Gene3D" id="2.60.40.3680">
    <property type="match status" value="1"/>
</dbReference>
<accession>A0A085BHU6</accession>
<sequence length="361" mass="41941">MKNLALLILLMLLPNLILANDGAFFAKGNQLIPISETDISVKKEILTLKKIKNQYIEVTVYYEFFNPKEAKTLTVGFEAFSPQGDVEGAPKNGKHPYMSDFTVELNQAKLNYKVAYVFDSLYNKSGKIKAIDFKNFEGNKSGNYVDFFYVYHFEAHFKKGLNIIRHTYKYDVSGSIDYNYDFEYALSPAKRWGNNQIDDFTLIIDNGDFETFSINKSFFKDASEWKIDGVGKTENVKGAPNSFIERDALKFHIQKGKVIFKKINFKPNGDLFVYAVNSIGVQDFAYLPHSYYQSGNIAEPKTEFQKKLLKNLPFARRGYIFQNPELKSYYEDLDWYIPDPKYIPNVNLLTPEEKKWYEKWK</sequence>
<dbReference type="OrthoDB" id="8750305at2"/>
<dbReference type="InterPro" id="IPR025582">
    <property type="entry name" value="YARHG_dom"/>
</dbReference>
<dbReference type="InterPro" id="IPR038434">
    <property type="entry name" value="YARHG_sf"/>
</dbReference>
<evidence type="ECO:0000313" key="4">
    <source>
        <dbReference type="Proteomes" id="UP000028623"/>
    </source>
</evidence>
<organism evidence="3 4">
    <name type="scientific">Epilithonimonas lactis</name>
    <dbReference type="NCBI Taxonomy" id="421072"/>
    <lineage>
        <taxon>Bacteria</taxon>
        <taxon>Pseudomonadati</taxon>
        <taxon>Bacteroidota</taxon>
        <taxon>Flavobacteriia</taxon>
        <taxon>Flavobacteriales</taxon>
        <taxon>Weeksellaceae</taxon>
        <taxon>Chryseobacterium group</taxon>
        <taxon>Epilithonimonas</taxon>
    </lineage>
</organism>
<dbReference type="eggNOG" id="ENOG502ZAP3">
    <property type="taxonomic scope" value="Bacteria"/>
</dbReference>
<keyword evidence="4" id="KW-1185">Reference proteome</keyword>
<comment type="caution">
    <text evidence="3">The sequence shown here is derived from an EMBL/GenBank/DDBJ whole genome shotgun (WGS) entry which is preliminary data.</text>
</comment>
<gene>
    <name evidence="3" type="ORF">IO89_08735</name>
</gene>
<evidence type="ECO:0000313" key="3">
    <source>
        <dbReference type="EMBL" id="KFC22041.1"/>
    </source>
</evidence>
<proteinExistence type="predicted"/>
<dbReference type="EMBL" id="JPLY01000003">
    <property type="protein sequence ID" value="KFC22041.1"/>
    <property type="molecule type" value="Genomic_DNA"/>
</dbReference>
<evidence type="ECO:0000256" key="1">
    <source>
        <dbReference type="SAM" id="SignalP"/>
    </source>
</evidence>
<name>A0A085BHU6_9FLAO</name>
<evidence type="ECO:0000259" key="2">
    <source>
        <dbReference type="SMART" id="SM01324"/>
    </source>
</evidence>
<dbReference type="STRING" id="421072.SAMN04488097_2362"/>
<feature type="chain" id="PRO_5001786996" description="YARHG domain-containing protein" evidence="1">
    <location>
        <begin position="20"/>
        <end position="361"/>
    </location>
</feature>
<dbReference type="RefSeq" id="WP_034975369.1">
    <property type="nucleotide sequence ID" value="NZ_FOFI01000003.1"/>
</dbReference>
<dbReference type="Gene3D" id="1.20.58.1690">
    <property type="match status" value="1"/>
</dbReference>
<keyword evidence="1" id="KW-0732">Signal</keyword>